<evidence type="ECO:0000256" key="2">
    <source>
        <dbReference type="ARBA" id="ARBA00012980"/>
    </source>
</evidence>
<evidence type="ECO:0000256" key="6">
    <source>
        <dbReference type="ARBA" id="ARBA00022741"/>
    </source>
</evidence>
<dbReference type="GO" id="GO:0006233">
    <property type="term" value="P:dTDP biosynthetic process"/>
    <property type="evidence" value="ECO:0007669"/>
    <property type="project" value="InterPro"/>
</dbReference>
<name>A0A5D0MGS2_FLESI</name>
<gene>
    <name evidence="12 14" type="primary">tmk</name>
    <name evidence="14" type="ORF">FXF49_09200</name>
</gene>
<dbReference type="FunFam" id="3.40.50.300:FF:000225">
    <property type="entry name" value="Thymidylate kinase"/>
    <property type="match status" value="1"/>
</dbReference>
<evidence type="ECO:0000256" key="8">
    <source>
        <dbReference type="ARBA" id="ARBA00022840"/>
    </source>
</evidence>
<dbReference type="SUPFAM" id="SSF52540">
    <property type="entry name" value="P-loop containing nucleoside triphosphate hydrolases"/>
    <property type="match status" value="1"/>
</dbReference>
<keyword evidence="4 12" id="KW-0808">Transferase</keyword>
<dbReference type="EMBL" id="VSIV01000242">
    <property type="protein sequence ID" value="TYB32887.1"/>
    <property type="molecule type" value="Genomic_DNA"/>
</dbReference>
<dbReference type="InterPro" id="IPR018095">
    <property type="entry name" value="Thymidylate_kin_CS"/>
</dbReference>
<dbReference type="InterPro" id="IPR039430">
    <property type="entry name" value="Thymidylate_kin-like_dom"/>
</dbReference>
<dbReference type="HAMAP" id="MF_00165">
    <property type="entry name" value="Thymidylate_kinase"/>
    <property type="match status" value="1"/>
</dbReference>
<protein>
    <recommendedName>
        <fullName evidence="3 12">Thymidylate kinase</fullName>
        <ecNumber evidence="2 12">2.7.4.9</ecNumber>
    </recommendedName>
    <alternativeName>
        <fullName evidence="9 12">dTMP kinase</fullName>
    </alternativeName>
</protein>
<dbReference type="GO" id="GO:0005829">
    <property type="term" value="C:cytosol"/>
    <property type="evidence" value="ECO:0007669"/>
    <property type="project" value="TreeGrafter"/>
</dbReference>
<evidence type="ECO:0000256" key="1">
    <source>
        <dbReference type="ARBA" id="ARBA00009776"/>
    </source>
</evidence>
<keyword evidence="6 12" id="KW-0547">Nucleotide-binding</keyword>
<dbReference type="AlphaFoldDB" id="A0A5D0MGS2"/>
<dbReference type="EC" id="2.7.4.9" evidence="2 12"/>
<evidence type="ECO:0000256" key="9">
    <source>
        <dbReference type="ARBA" id="ARBA00029962"/>
    </source>
</evidence>
<sequence>MQNNKGIFITIDGIDGCGKSTQTRKLAANLRERSLQKPGSVEQRKIVLTKEPGGTKAGNVFRDLLISKEYDLDPITELLVYCADRREHQNKIVIPETDRENIIICDRFLMSTYAYQIFGRKLDGEMLEYLTARTINRMPDLSIIIDVDIDTAVARARKRLERDFRMHQEGKFEQMPVEFFERVREGFLWYAESHKNTVIIDGNRPFNDVHKDIMHQVNKIL</sequence>
<dbReference type="PROSITE" id="PS01331">
    <property type="entry name" value="THYMIDYLATE_KINASE"/>
    <property type="match status" value="1"/>
</dbReference>
<keyword evidence="8 12" id="KW-0067">ATP-binding</keyword>
<dbReference type="PANTHER" id="PTHR10344">
    <property type="entry name" value="THYMIDYLATE KINASE"/>
    <property type="match status" value="1"/>
</dbReference>
<dbReference type="GO" id="GO:0005524">
    <property type="term" value="F:ATP binding"/>
    <property type="evidence" value="ECO:0007669"/>
    <property type="project" value="UniProtKB-UniRule"/>
</dbReference>
<dbReference type="Proteomes" id="UP000323337">
    <property type="component" value="Unassembled WGS sequence"/>
</dbReference>
<evidence type="ECO:0000256" key="12">
    <source>
        <dbReference type="HAMAP-Rule" id="MF_00165"/>
    </source>
</evidence>
<keyword evidence="7 12" id="KW-0418">Kinase</keyword>
<dbReference type="GO" id="GO:0004798">
    <property type="term" value="F:dTMP kinase activity"/>
    <property type="evidence" value="ECO:0007669"/>
    <property type="project" value="UniProtKB-UniRule"/>
</dbReference>
<dbReference type="NCBIfam" id="TIGR00041">
    <property type="entry name" value="DTMP_kinase"/>
    <property type="match status" value="1"/>
</dbReference>
<proteinExistence type="inferred from homology"/>
<dbReference type="RefSeq" id="WP_303701607.1">
    <property type="nucleotide sequence ID" value="NZ_VSIV01000242.1"/>
</dbReference>
<dbReference type="CDD" id="cd01672">
    <property type="entry name" value="TMPK"/>
    <property type="match status" value="1"/>
</dbReference>
<feature type="domain" description="Thymidylate kinase-like" evidence="13">
    <location>
        <begin position="11"/>
        <end position="213"/>
    </location>
</feature>
<feature type="binding site" evidence="12">
    <location>
        <begin position="13"/>
        <end position="20"/>
    </location>
    <ligand>
        <name>ATP</name>
        <dbReference type="ChEBI" id="CHEBI:30616"/>
    </ligand>
</feature>
<comment type="caution">
    <text evidence="14">The sequence shown here is derived from an EMBL/GenBank/DDBJ whole genome shotgun (WGS) entry which is preliminary data.</text>
</comment>
<evidence type="ECO:0000259" key="13">
    <source>
        <dbReference type="Pfam" id="PF02223"/>
    </source>
</evidence>
<evidence type="ECO:0000256" key="3">
    <source>
        <dbReference type="ARBA" id="ARBA00017144"/>
    </source>
</evidence>
<keyword evidence="5 12" id="KW-0545">Nucleotide biosynthesis</keyword>
<dbReference type="PANTHER" id="PTHR10344:SF4">
    <property type="entry name" value="UMP-CMP KINASE 2, MITOCHONDRIAL"/>
    <property type="match status" value="1"/>
</dbReference>
<organism evidence="14 15">
    <name type="scientific">Flexistipes sinusarabici</name>
    <dbReference type="NCBI Taxonomy" id="2352"/>
    <lineage>
        <taxon>Bacteria</taxon>
        <taxon>Pseudomonadati</taxon>
        <taxon>Deferribacterota</taxon>
        <taxon>Deferribacteres</taxon>
        <taxon>Deferribacterales</taxon>
        <taxon>Flexistipitaceae</taxon>
        <taxon>Flexistipes</taxon>
    </lineage>
</organism>
<evidence type="ECO:0000256" key="4">
    <source>
        <dbReference type="ARBA" id="ARBA00022679"/>
    </source>
</evidence>
<evidence type="ECO:0000313" key="15">
    <source>
        <dbReference type="Proteomes" id="UP000323337"/>
    </source>
</evidence>
<accession>A0A5D0MGS2</accession>
<dbReference type="Pfam" id="PF02223">
    <property type="entry name" value="Thymidylate_kin"/>
    <property type="match status" value="1"/>
</dbReference>
<comment type="catalytic activity">
    <reaction evidence="10 12">
        <text>dTMP + ATP = dTDP + ADP</text>
        <dbReference type="Rhea" id="RHEA:13517"/>
        <dbReference type="ChEBI" id="CHEBI:30616"/>
        <dbReference type="ChEBI" id="CHEBI:58369"/>
        <dbReference type="ChEBI" id="CHEBI:63528"/>
        <dbReference type="ChEBI" id="CHEBI:456216"/>
        <dbReference type="EC" id="2.7.4.9"/>
    </reaction>
</comment>
<reference evidence="14 15" key="1">
    <citation type="submission" date="2019-08" db="EMBL/GenBank/DDBJ databases">
        <title>Genomic characterization of a novel candidate phylum (ARYD3) from a high temperature, high salinity tertiary oil reservoir in north central Oklahoma, USA.</title>
        <authorList>
            <person name="Youssef N.H."/>
            <person name="Yadav A."/>
            <person name="Elshahed M.S."/>
        </authorList>
    </citation>
    <scope>NUCLEOTIDE SEQUENCE [LARGE SCALE GENOMIC DNA]</scope>
    <source>
        <strain evidence="14">ARYD1</strain>
    </source>
</reference>
<comment type="function">
    <text evidence="11 12">Phosphorylation of dTMP to form dTDP in both de novo and salvage pathways of dTTP synthesis.</text>
</comment>
<dbReference type="InterPro" id="IPR027417">
    <property type="entry name" value="P-loop_NTPase"/>
</dbReference>
<dbReference type="GO" id="GO:0006235">
    <property type="term" value="P:dTTP biosynthetic process"/>
    <property type="evidence" value="ECO:0007669"/>
    <property type="project" value="UniProtKB-UniRule"/>
</dbReference>
<evidence type="ECO:0000256" key="5">
    <source>
        <dbReference type="ARBA" id="ARBA00022727"/>
    </source>
</evidence>
<comment type="similarity">
    <text evidence="1 12">Belongs to the thymidylate kinase family.</text>
</comment>
<evidence type="ECO:0000256" key="10">
    <source>
        <dbReference type="ARBA" id="ARBA00048743"/>
    </source>
</evidence>
<evidence type="ECO:0000256" key="11">
    <source>
        <dbReference type="ARBA" id="ARBA00057735"/>
    </source>
</evidence>
<dbReference type="Gene3D" id="3.40.50.300">
    <property type="entry name" value="P-loop containing nucleotide triphosphate hydrolases"/>
    <property type="match status" value="1"/>
</dbReference>
<dbReference type="InterPro" id="IPR018094">
    <property type="entry name" value="Thymidylate_kinase"/>
</dbReference>
<evidence type="ECO:0000256" key="7">
    <source>
        <dbReference type="ARBA" id="ARBA00022777"/>
    </source>
</evidence>
<evidence type="ECO:0000313" key="14">
    <source>
        <dbReference type="EMBL" id="TYB32887.1"/>
    </source>
</evidence>
<dbReference type="GO" id="GO:0006227">
    <property type="term" value="P:dUDP biosynthetic process"/>
    <property type="evidence" value="ECO:0007669"/>
    <property type="project" value="TreeGrafter"/>
</dbReference>